<evidence type="ECO:0000313" key="2">
    <source>
        <dbReference type="Proteomes" id="UP001629230"/>
    </source>
</evidence>
<organism evidence="1 2">
    <name type="scientific">Paraburkholderia dipogonis</name>
    <dbReference type="NCBI Taxonomy" id="1211383"/>
    <lineage>
        <taxon>Bacteria</taxon>
        <taxon>Pseudomonadati</taxon>
        <taxon>Pseudomonadota</taxon>
        <taxon>Betaproteobacteria</taxon>
        <taxon>Burkholderiales</taxon>
        <taxon>Burkholderiaceae</taxon>
        <taxon>Paraburkholderia</taxon>
    </lineage>
</organism>
<dbReference type="EMBL" id="JAQQEZ010000030">
    <property type="protein sequence ID" value="MFM0005605.1"/>
    <property type="molecule type" value="Genomic_DNA"/>
</dbReference>
<dbReference type="InterPro" id="IPR023614">
    <property type="entry name" value="Porin_dom_sf"/>
</dbReference>
<comment type="caution">
    <text evidence="1">The sequence shown here is derived from an EMBL/GenBank/DDBJ whole genome shotgun (WGS) entry which is preliminary data.</text>
</comment>
<keyword evidence="2" id="KW-1185">Reference proteome</keyword>
<accession>A0ABW9AYF3</accession>
<dbReference type="SUPFAM" id="SSF56935">
    <property type="entry name" value="Porins"/>
    <property type="match status" value="1"/>
</dbReference>
<reference evidence="1 2" key="1">
    <citation type="journal article" date="2024" name="Chem. Sci.">
        <title>Discovery of megapolipeptins by genome mining of a Burkholderiales bacteria collection.</title>
        <authorList>
            <person name="Paulo B.S."/>
            <person name="Recchia M.J.J."/>
            <person name="Lee S."/>
            <person name="Fergusson C.H."/>
            <person name="Romanowski S.B."/>
            <person name="Hernandez A."/>
            <person name="Krull N."/>
            <person name="Liu D.Y."/>
            <person name="Cavanagh H."/>
            <person name="Bos A."/>
            <person name="Gray C.A."/>
            <person name="Murphy B.T."/>
            <person name="Linington R.G."/>
            <person name="Eustaquio A.S."/>
        </authorList>
    </citation>
    <scope>NUCLEOTIDE SEQUENCE [LARGE SCALE GENOMIC DNA]</scope>
    <source>
        <strain evidence="1 2">RL17-350-BIC-A</strain>
    </source>
</reference>
<sequence length="127" mass="13886">MGGSYRFGRSLTRLLFTDVHFRVRDDSGSMTTYEANEVFQLTPATTLMGGYWYSKLEGQKWQNVTVLLDYALSKRTDVYTSATYLRASGGAAPVFLGGGVAPVFANGEYVSTGQSSTAVRVGIRTLF</sequence>
<protein>
    <recommendedName>
        <fullName evidence="3">Porin</fullName>
    </recommendedName>
</protein>
<dbReference type="Proteomes" id="UP001629230">
    <property type="component" value="Unassembled WGS sequence"/>
</dbReference>
<dbReference type="Gene3D" id="2.40.160.10">
    <property type="entry name" value="Porin"/>
    <property type="match status" value="1"/>
</dbReference>
<name>A0ABW9AYF3_9BURK</name>
<dbReference type="RefSeq" id="WP_408180311.1">
    <property type="nucleotide sequence ID" value="NZ_JAQQEZ010000030.1"/>
</dbReference>
<evidence type="ECO:0008006" key="3">
    <source>
        <dbReference type="Google" id="ProtNLM"/>
    </source>
</evidence>
<evidence type="ECO:0000313" key="1">
    <source>
        <dbReference type="EMBL" id="MFM0005605.1"/>
    </source>
</evidence>
<gene>
    <name evidence="1" type="ORF">PQR57_31965</name>
</gene>
<proteinExistence type="predicted"/>